<reference evidence="2 3" key="1">
    <citation type="journal article" date="2012" name="PLoS Pathog.">
        <title>Diverse lifestyles and strategies of plant pathogenesis encoded in the genomes of eighteen Dothideomycetes fungi.</title>
        <authorList>
            <person name="Ohm R.A."/>
            <person name="Feau N."/>
            <person name="Henrissat B."/>
            <person name="Schoch C.L."/>
            <person name="Horwitz B.A."/>
            <person name="Barry K.W."/>
            <person name="Condon B.J."/>
            <person name="Copeland A.C."/>
            <person name="Dhillon B."/>
            <person name="Glaser F."/>
            <person name="Hesse C.N."/>
            <person name="Kosti I."/>
            <person name="LaButti K."/>
            <person name="Lindquist E.A."/>
            <person name="Lucas S."/>
            <person name="Salamov A.A."/>
            <person name="Bradshaw R.E."/>
            <person name="Ciuffetti L."/>
            <person name="Hamelin R.C."/>
            <person name="Kema G.H.J."/>
            <person name="Lawrence C."/>
            <person name="Scott J.A."/>
            <person name="Spatafora J.W."/>
            <person name="Turgeon B.G."/>
            <person name="de Wit P.J.G.M."/>
            <person name="Zhong S."/>
            <person name="Goodwin S.B."/>
            <person name="Grigoriev I.V."/>
        </authorList>
    </citation>
    <scope>NUCLEOTIDE SEQUENCE [LARGE SCALE GENOMIC DNA]</scope>
    <source>
        <strain evidence="3">28A</strain>
    </source>
</reference>
<evidence type="ECO:0000256" key="1">
    <source>
        <dbReference type="SAM" id="MobiDB-lite"/>
    </source>
</evidence>
<feature type="region of interest" description="Disordered" evidence="1">
    <location>
        <begin position="57"/>
        <end position="80"/>
    </location>
</feature>
<evidence type="ECO:0000313" key="2">
    <source>
        <dbReference type="EMBL" id="EOA89705.1"/>
    </source>
</evidence>
<dbReference type="STRING" id="671987.R0IY79"/>
<sequence length="863" mass="98677">MLPLLLDATEESHEPTPFRPQLSRNARKTLRPSRPDTILSSIDGPAKDLYVNEFSSRMTSSHTTRHRPAHQKGPQALAATSTPLQLPETPSLHSILARHVKHCTALPPPESEFQFSPAELHVLRSKGYRPESVEQWASCLVEPKCNIAARIFDQDAEVPPLFVLLIFLRRRHIRVCALGIIMRHLDRRVQTDHLEWASLKMIVVRLLRHARELWPESMPWITSFLTTQSSRFLDNAKRSSPPSHQTLSDMTRFFNSYLLLLCLPTSFRPLISATYQERAQFQILQYMAAASPPIAVTRLGFRSVARNQLARAKTPREREWAELKGPSWPPWKENRTAMDEDKGYEFGASRASQLLHRMYEAGYSHRMFDKMAQIYAGWDTDTSPTIQTRTTLPRLSSQFSDRSLIRPLLWAARIRTTRTQREAWACFLSHELSGEASHSEIYLAMFEKLHYHSVERVPIQELSPGIDRAPDEDSTHLLPGDMKEVLPDPLSSLHYVYLSEPVPAHRELLERMRKTHVKPSSRLLAFLLETYPDFQTCLDLLHMNRQGFDGGIGRILYGTHDNDASVQSIDGYLLTAIVRLLCRYGRFDRPPPWHVADFSPEEHVHQLKTNRHYLVEYAYTLLIRYRPKYRPAWAVFMEKLLHQRKIPETGHAERYKFICDLFEHIEQIDLDIDDEMFRSACKATIYAAQSVDQGAASFQDMRLLFATGSSRLRTLFNNLVGANADMHSRPEQVAGTVVPPHVPGPAELHAYVRALGTLRDYEGLYSFTTWLTKHRSEVNVRAQAQRGGSDILFRMLVALRLTVSGGGTEMGSQHASNAPEDIALLIKEQIDGVEEWGGWPTQEHVEMYIKLQLKTKSPSAGGR</sequence>
<dbReference type="EMBL" id="KB908504">
    <property type="protein sequence ID" value="EOA89705.1"/>
    <property type="molecule type" value="Genomic_DNA"/>
</dbReference>
<reference evidence="2 3" key="2">
    <citation type="journal article" date="2013" name="PLoS Genet.">
        <title>Comparative genome structure, secondary metabolite, and effector coding capacity across Cochliobolus pathogens.</title>
        <authorList>
            <person name="Condon B.J."/>
            <person name="Leng Y."/>
            <person name="Wu D."/>
            <person name="Bushley K.E."/>
            <person name="Ohm R.A."/>
            <person name="Otillar R."/>
            <person name="Martin J."/>
            <person name="Schackwitz W."/>
            <person name="Grimwood J."/>
            <person name="MohdZainudin N."/>
            <person name="Xue C."/>
            <person name="Wang R."/>
            <person name="Manning V.A."/>
            <person name="Dhillon B."/>
            <person name="Tu Z.J."/>
            <person name="Steffenson B.J."/>
            <person name="Salamov A."/>
            <person name="Sun H."/>
            <person name="Lowry S."/>
            <person name="LaButti K."/>
            <person name="Han J."/>
            <person name="Copeland A."/>
            <person name="Lindquist E."/>
            <person name="Barry K."/>
            <person name="Schmutz J."/>
            <person name="Baker S.E."/>
            <person name="Ciuffetti L.M."/>
            <person name="Grigoriev I.V."/>
            <person name="Zhong S."/>
            <person name="Turgeon B.G."/>
        </authorList>
    </citation>
    <scope>NUCLEOTIDE SEQUENCE [LARGE SCALE GENOMIC DNA]</scope>
    <source>
        <strain evidence="3">28A</strain>
    </source>
</reference>
<dbReference type="OrthoDB" id="410701at2759"/>
<organism evidence="2 3">
    <name type="scientific">Exserohilum turcicum (strain 28A)</name>
    <name type="common">Northern leaf blight fungus</name>
    <name type="synonym">Setosphaeria turcica</name>
    <dbReference type="NCBI Taxonomy" id="671987"/>
    <lineage>
        <taxon>Eukaryota</taxon>
        <taxon>Fungi</taxon>
        <taxon>Dikarya</taxon>
        <taxon>Ascomycota</taxon>
        <taxon>Pezizomycotina</taxon>
        <taxon>Dothideomycetes</taxon>
        <taxon>Pleosporomycetidae</taxon>
        <taxon>Pleosporales</taxon>
        <taxon>Pleosporineae</taxon>
        <taxon>Pleosporaceae</taxon>
        <taxon>Exserohilum</taxon>
    </lineage>
</organism>
<accession>R0IY79</accession>
<dbReference type="AlphaFoldDB" id="R0IY79"/>
<dbReference type="RefSeq" id="XP_008022465.1">
    <property type="nucleotide sequence ID" value="XM_008024274.1"/>
</dbReference>
<protein>
    <submittedName>
        <fullName evidence="2">Uncharacterized protein</fullName>
    </submittedName>
</protein>
<proteinExistence type="predicted"/>
<name>R0IY79_EXST2</name>
<dbReference type="Proteomes" id="UP000016935">
    <property type="component" value="Unassembled WGS sequence"/>
</dbReference>
<dbReference type="GeneID" id="19404248"/>
<dbReference type="HOGENOM" id="CLU_005247_1_1_1"/>
<evidence type="ECO:0000313" key="3">
    <source>
        <dbReference type="Proteomes" id="UP000016935"/>
    </source>
</evidence>
<keyword evidence="3" id="KW-1185">Reference proteome</keyword>
<gene>
    <name evidence="2" type="ORF">SETTUDRAFT_37363</name>
</gene>
<feature type="region of interest" description="Disordered" evidence="1">
    <location>
        <begin position="1"/>
        <end position="42"/>
    </location>
</feature>
<dbReference type="eggNOG" id="ENOG502S19W">
    <property type="taxonomic scope" value="Eukaryota"/>
</dbReference>